<evidence type="ECO:0000313" key="1">
    <source>
        <dbReference type="EMBL" id="GGF67572.1"/>
    </source>
</evidence>
<dbReference type="InterPro" id="IPR011004">
    <property type="entry name" value="Trimer_LpxA-like_sf"/>
</dbReference>
<comment type="caution">
    <text evidence="1">The sequence shown here is derived from an EMBL/GenBank/DDBJ whole genome shotgun (WGS) entry which is preliminary data.</text>
</comment>
<dbReference type="RefSeq" id="WP_188664956.1">
    <property type="nucleotide sequence ID" value="NZ_BMHV01000015.1"/>
</dbReference>
<proteinExistence type="predicted"/>
<organism evidence="1 2">
    <name type="scientific">Terasakiella brassicae</name>
    <dbReference type="NCBI Taxonomy" id="1634917"/>
    <lineage>
        <taxon>Bacteria</taxon>
        <taxon>Pseudomonadati</taxon>
        <taxon>Pseudomonadota</taxon>
        <taxon>Alphaproteobacteria</taxon>
        <taxon>Rhodospirillales</taxon>
        <taxon>Terasakiellaceae</taxon>
        <taxon>Terasakiella</taxon>
    </lineage>
</organism>
<accession>A0A917C4E2</accession>
<dbReference type="Pfam" id="PF00132">
    <property type="entry name" value="Hexapep"/>
    <property type="match status" value="2"/>
</dbReference>
<sequence length="178" mass="18767">MKPLLRSYKGMTPKIAQDAFIAENAVLIGDVEIGAQSSIWYGCVLRGDVEKIRIGARSNIQDGTIVHVTADRFGTYIGDDVLVGHNAVIHGCTLEDGAFVGMGAVVLDGAVIEGGAMVAAGALVTPGKRVKSGELWGGNPAKKMRDLSAEQIAGLKLGTDHYVEVAAEYLKAEKSKKK</sequence>
<reference evidence="1" key="2">
    <citation type="submission" date="2020-09" db="EMBL/GenBank/DDBJ databases">
        <authorList>
            <person name="Sun Q."/>
            <person name="Zhou Y."/>
        </authorList>
    </citation>
    <scope>NUCLEOTIDE SEQUENCE</scope>
    <source>
        <strain evidence="1">CGMCC 1.15254</strain>
    </source>
</reference>
<dbReference type="Proteomes" id="UP000632498">
    <property type="component" value="Unassembled WGS sequence"/>
</dbReference>
<keyword evidence="2" id="KW-1185">Reference proteome</keyword>
<reference evidence="1" key="1">
    <citation type="journal article" date="2014" name="Int. J. Syst. Evol. Microbiol.">
        <title>Complete genome sequence of Corynebacterium casei LMG S-19264T (=DSM 44701T), isolated from a smear-ripened cheese.</title>
        <authorList>
            <consortium name="US DOE Joint Genome Institute (JGI-PGF)"/>
            <person name="Walter F."/>
            <person name="Albersmeier A."/>
            <person name="Kalinowski J."/>
            <person name="Ruckert C."/>
        </authorList>
    </citation>
    <scope>NUCLEOTIDE SEQUENCE</scope>
    <source>
        <strain evidence="1">CGMCC 1.15254</strain>
    </source>
</reference>
<evidence type="ECO:0000313" key="2">
    <source>
        <dbReference type="Proteomes" id="UP000632498"/>
    </source>
</evidence>
<dbReference type="InterPro" id="IPR050484">
    <property type="entry name" value="Transf_Hexapept/Carb_Anhydrase"/>
</dbReference>
<dbReference type="InterPro" id="IPR001451">
    <property type="entry name" value="Hexapep"/>
</dbReference>
<dbReference type="CDD" id="cd04645">
    <property type="entry name" value="LbH_gamma_CA_like"/>
    <property type="match status" value="1"/>
</dbReference>
<dbReference type="Gene3D" id="2.160.10.10">
    <property type="entry name" value="Hexapeptide repeat proteins"/>
    <property type="match status" value="1"/>
</dbReference>
<dbReference type="InterPro" id="IPR047324">
    <property type="entry name" value="LbH_gamma_CA-like"/>
</dbReference>
<protein>
    <submittedName>
        <fullName evidence="1">Gamma carbonic anhydrase family protein</fullName>
    </submittedName>
</protein>
<dbReference type="EMBL" id="BMHV01000015">
    <property type="protein sequence ID" value="GGF67572.1"/>
    <property type="molecule type" value="Genomic_DNA"/>
</dbReference>
<dbReference type="PANTHER" id="PTHR13061">
    <property type="entry name" value="DYNACTIN SUBUNIT P25"/>
    <property type="match status" value="1"/>
</dbReference>
<gene>
    <name evidence="1" type="ORF">GCM10011332_22100</name>
</gene>
<name>A0A917C4E2_9PROT</name>
<dbReference type="AlphaFoldDB" id="A0A917C4E2"/>
<dbReference type="PANTHER" id="PTHR13061:SF29">
    <property type="entry name" value="GAMMA CARBONIC ANHYDRASE-LIKE 1, MITOCHONDRIAL-RELATED"/>
    <property type="match status" value="1"/>
</dbReference>
<dbReference type="SUPFAM" id="SSF51161">
    <property type="entry name" value="Trimeric LpxA-like enzymes"/>
    <property type="match status" value="1"/>
</dbReference>